<dbReference type="EMBL" id="JBEGDP010000004">
    <property type="protein sequence ID" value="MEQ7846751.1"/>
    <property type="molecule type" value="Genomic_DNA"/>
</dbReference>
<dbReference type="Proteomes" id="UP001482520">
    <property type="component" value="Unassembled WGS sequence"/>
</dbReference>
<evidence type="ECO:0000313" key="2">
    <source>
        <dbReference type="EMBL" id="MEQ7846751.1"/>
    </source>
</evidence>
<accession>A0ABV1NW77</accession>
<gene>
    <name evidence="2" type="ORF">V6R90_05625</name>
</gene>
<evidence type="ECO:0000313" key="3">
    <source>
        <dbReference type="Proteomes" id="UP001482520"/>
    </source>
</evidence>
<protein>
    <submittedName>
        <fullName evidence="2">Choice-of-anchor P family protein</fullName>
    </submittedName>
</protein>
<feature type="chain" id="PRO_5045728342" evidence="1">
    <location>
        <begin position="29"/>
        <end position="435"/>
    </location>
</feature>
<organism evidence="2 3">
    <name type="scientific">Nocardioides kribbensis</name>
    <dbReference type="NCBI Taxonomy" id="305517"/>
    <lineage>
        <taxon>Bacteria</taxon>
        <taxon>Bacillati</taxon>
        <taxon>Actinomycetota</taxon>
        <taxon>Actinomycetes</taxon>
        <taxon>Propionibacteriales</taxon>
        <taxon>Nocardioidaceae</taxon>
        <taxon>Nocardioides</taxon>
    </lineage>
</organism>
<name>A0ABV1NW77_9ACTN</name>
<dbReference type="NCBIfam" id="NF040603">
    <property type="entry name" value="choice_anch_P"/>
    <property type="match status" value="2"/>
</dbReference>
<reference evidence="2 3" key="1">
    <citation type="submission" date="2024-02" db="EMBL/GenBank/DDBJ databases">
        <title>Full genome sequence of Nocardioides kribbensis.</title>
        <authorList>
            <person name="Poletto B.L."/>
            <person name="Silva G."/>
            <person name="Galante D."/>
            <person name="Campos K.R."/>
            <person name="Santos M.B.N."/>
            <person name="Sacchi C.T."/>
        </authorList>
    </citation>
    <scope>NUCLEOTIDE SEQUENCE [LARGE SCALE GENOMIC DNA]</scope>
    <source>
        <strain evidence="2 3">O4R</strain>
    </source>
</reference>
<sequence>MRSRLVPVATALAVATSTALMMAPTSTAAPAAGGDSSAKLTNTNFAFTATGYGTLVEGGMVPADSGTTGFSTIACTNQAGKTRDNYIAEVNVPGLGTISGVRTDVQTRQRKNKVFSLAKHSVADVSILDTPLGSLSITGVSATSRVTYTKSGPDKGFKTATNTSVLGIKLQPAGGLPAQTVPLPTPDQPITIPGLATISLGKSIEKKNRQGATAYANALFIHVIPTDTTVKVARSAAKLERGAVSGIFNGNSSPVRADVIGDLIRVGRAVNSIMPCTGTDGELKKKSAASVNLADQVVVDGAYSQQRANQVKGRASGTEESGVAKISLGGDALVIEGLQAKVNVVRKGSKVTKNGFTKFVGITAGGQAQELDQLPETIEIPGVGLVKLEFNLKRKTAWGMKVVALRITLLEAGGDDVDSVVNIGEAKLRIQPLGS</sequence>
<keyword evidence="3" id="KW-1185">Reference proteome</keyword>
<feature type="signal peptide" evidence="1">
    <location>
        <begin position="1"/>
        <end position="28"/>
    </location>
</feature>
<proteinExistence type="predicted"/>
<dbReference type="RefSeq" id="WP_193661903.1">
    <property type="nucleotide sequence ID" value="NZ_BAAAMM010000005.1"/>
</dbReference>
<keyword evidence="1" id="KW-0732">Signal</keyword>
<evidence type="ECO:0000256" key="1">
    <source>
        <dbReference type="SAM" id="SignalP"/>
    </source>
</evidence>
<comment type="caution">
    <text evidence="2">The sequence shown here is derived from an EMBL/GenBank/DDBJ whole genome shotgun (WGS) entry which is preliminary data.</text>
</comment>